<accession>A0A495Y404</accession>
<evidence type="ECO:0000259" key="5">
    <source>
        <dbReference type="Pfam" id="PF00205"/>
    </source>
</evidence>
<dbReference type="EMBL" id="RBXT01000001">
    <property type="protein sequence ID" value="RKT79128.1"/>
    <property type="molecule type" value="Genomic_DNA"/>
</dbReference>
<dbReference type="PANTHER" id="PTHR18968:SF9">
    <property type="entry name" value="3D-(3,5_4)-TRIHYDROXYCYCLOHEXANE-1,2-DIONE HYDROLASE"/>
    <property type="match status" value="1"/>
</dbReference>
<name>A0A495Y404_9MICO</name>
<dbReference type="OrthoDB" id="3194735at2"/>
<dbReference type="Proteomes" id="UP000278440">
    <property type="component" value="Unassembled WGS sequence"/>
</dbReference>
<dbReference type="AlphaFoldDB" id="A0A495Y404"/>
<gene>
    <name evidence="8" type="ORF">DFJ68_2584</name>
</gene>
<organism evidence="8 9">
    <name type="scientific">Terracoccus luteus</name>
    <dbReference type="NCBI Taxonomy" id="53356"/>
    <lineage>
        <taxon>Bacteria</taxon>
        <taxon>Bacillati</taxon>
        <taxon>Actinomycetota</taxon>
        <taxon>Actinomycetes</taxon>
        <taxon>Micrococcales</taxon>
        <taxon>Intrasporangiaceae</taxon>
        <taxon>Terracoccus</taxon>
    </lineage>
</organism>
<dbReference type="Gene3D" id="3.40.50.970">
    <property type="match status" value="2"/>
</dbReference>
<feature type="region of interest" description="Disordered" evidence="4">
    <location>
        <begin position="654"/>
        <end position="678"/>
    </location>
</feature>
<keyword evidence="8" id="KW-0378">Hydrolase</keyword>
<dbReference type="GO" id="GO:0009099">
    <property type="term" value="P:L-valine biosynthetic process"/>
    <property type="evidence" value="ECO:0007669"/>
    <property type="project" value="TreeGrafter"/>
</dbReference>
<dbReference type="Pfam" id="PF02776">
    <property type="entry name" value="TPP_enzyme_N"/>
    <property type="match status" value="1"/>
</dbReference>
<dbReference type="InterPro" id="IPR030817">
    <property type="entry name" value="Myo_inos_IolD"/>
</dbReference>
<dbReference type="CDD" id="cd07035">
    <property type="entry name" value="TPP_PYR_POX_like"/>
    <property type="match status" value="1"/>
</dbReference>
<comment type="similarity">
    <text evidence="1 3">Belongs to the TPP enzyme family.</text>
</comment>
<dbReference type="InterPro" id="IPR029035">
    <property type="entry name" value="DHS-like_NAD/FAD-binding_dom"/>
</dbReference>
<dbReference type="GO" id="GO:0009097">
    <property type="term" value="P:isoleucine biosynthetic process"/>
    <property type="evidence" value="ECO:0007669"/>
    <property type="project" value="TreeGrafter"/>
</dbReference>
<feature type="domain" description="Thiamine pyrophosphate enzyme N-terminal TPP-binding" evidence="7">
    <location>
        <begin position="92"/>
        <end position="167"/>
    </location>
</feature>
<dbReference type="NCBIfam" id="TIGR04377">
    <property type="entry name" value="myo_inos_iolD"/>
    <property type="match status" value="1"/>
</dbReference>
<keyword evidence="9" id="KW-1185">Reference proteome</keyword>
<dbReference type="Gene3D" id="3.40.50.1220">
    <property type="entry name" value="TPP-binding domain"/>
    <property type="match status" value="1"/>
</dbReference>
<evidence type="ECO:0000256" key="3">
    <source>
        <dbReference type="RuleBase" id="RU362132"/>
    </source>
</evidence>
<dbReference type="SUPFAM" id="SSF52518">
    <property type="entry name" value="Thiamin diphosphate-binding fold (THDP-binding)"/>
    <property type="match status" value="2"/>
</dbReference>
<dbReference type="InterPro" id="IPR029061">
    <property type="entry name" value="THDP-binding"/>
</dbReference>
<keyword evidence="2 3" id="KW-0786">Thiamine pyrophosphate</keyword>
<dbReference type="GO" id="GO:0005948">
    <property type="term" value="C:acetolactate synthase complex"/>
    <property type="evidence" value="ECO:0007669"/>
    <property type="project" value="TreeGrafter"/>
</dbReference>
<reference evidence="8 9" key="1">
    <citation type="submission" date="2018-10" db="EMBL/GenBank/DDBJ databases">
        <title>Sequencing the genomes of 1000 actinobacteria strains.</title>
        <authorList>
            <person name="Klenk H.-P."/>
        </authorList>
    </citation>
    <scope>NUCLEOTIDE SEQUENCE [LARGE SCALE GENOMIC DNA]</scope>
    <source>
        <strain evidence="8 9">DSM 44267</strain>
    </source>
</reference>
<dbReference type="PANTHER" id="PTHR18968">
    <property type="entry name" value="THIAMINE PYROPHOSPHATE ENZYMES"/>
    <property type="match status" value="1"/>
</dbReference>
<dbReference type="GO" id="GO:0030976">
    <property type="term" value="F:thiamine pyrophosphate binding"/>
    <property type="evidence" value="ECO:0007669"/>
    <property type="project" value="InterPro"/>
</dbReference>
<evidence type="ECO:0000256" key="4">
    <source>
        <dbReference type="SAM" id="MobiDB-lite"/>
    </source>
</evidence>
<dbReference type="GO" id="GO:0019310">
    <property type="term" value="P:inositol catabolic process"/>
    <property type="evidence" value="ECO:0007669"/>
    <property type="project" value="InterPro"/>
</dbReference>
<evidence type="ECO:0000313" key="8">
    <source>
        <dbReference type="EMBL" id="RKT79128.1"/>
    </source>
</evidence>
<feature type="domain" description="Thiamine pyrophosphate enzyme TPP-binding" evidence="6">
    <location>
        <begin position="459"/>
        <end position="621"/>
    </location>
</feature>
<dbReference type="GO" id="GO:0016823">
    <property type="term" value="F:hydrolase activity, acting on acid carbon-carbon bonds, in ketonic substances"/>
    <property type="evidence" value="ECO:0007669"/>
    <property type="project" value="InterPro"/>
</dbReference>
<dbReference type="InterPro" id="IPR012001">
    <property type="entry name" value="Thiamin_PyroP_enz_TPP-bd_dom"/>
</dbReference>
<dbReference type="Pfam" id="PF02775">
    <property type="entry name" value="TPP_enzyme_C"/>
    <property type="match status" value="1"/>
</dbReference>
<evidence type="ECO:0000259" key="7">
    <source>
        <dbReference type="Pfam" id="PF02776"/>
    </source>
</evidence>
<dbReference type="SUPFAM" id="SSF52467">
    <property type="entry name" value="DHS-like NAD/FAD-binding domain"/>
    <property type="match status" value="1"/>
</dbReference>
<proteinExistence type="inferred from homology"/>
<dbReference type="GO" id="GO:0050660">
    <property type="term" value="F:flavin adenine dinucleotide binding"/>
    <property type="evidence" value="ECO:0007669"/>
    <property type="project" value="TreeGrafter"/>
</dbReference>
<dbReference type="InterPro" id="IPR045229">
    <property type="entry name" value="TPP_enz"/>
</dbReference>
<dbReference type="InterPro" id="IPR012000">
    <property type="entry name" value="Thiamin_PyroP_enz_cen_dom"/>
</dbReference>
<feature type="domain" description="Thiamine pyrophosphate enzyme central" evidence="5">
    <location>
        <begin position="255"/>
        <end position="389"/>
    </location>
</feature>
<protein>
    <submittedName>
        <fullName evidence="8">3D-(3,5/4)-trihydroxycyclohexane-1,2-dione hydrolase</fullName>
    </submittedName>
</protein>
<dbReference type="InterPro" id="IPR011766">
    <property type="entry name" value="TPP_enzyme_TPP-bd"/>
</dbReference>
<sequence>MTQAPDPTAPTDTAAPGTVRLTVAQAVVRFLANQWSERDGERQRLFAGCLGIFGHGNVAGIGQALLQNELEHELEHGPEREPDRVGGADEGHLPYVLARNEQAMVHTAVAYARQKDRLQTWVCTASVGPGSTNMLTGAALATINRLPVLLLPSGTFATRVSAPVLQELEAPYAADVTVNDAFRPLSRFFDRVSRPEQLPSALLAAMRVLTDPAETGAVTIALPQDVQAEAFDWPVELFAPRTWRVARPVPEAVDVADAVSLVRASRRPFVVAGGGVHYSGAEEALAALAEQTGIPVGETQAGKGSLPHGHPQLMGAVGSTGTTAANALAAEADLVIGVGTRWSDFTTASRTAFQDRGVRFVNVNVARFDAGKQAGLPVVADAREALTALAAALGDHRVDEAYRARQGELWAEWDSLVEATYDPPASATDALADGLLTQGEVIGAVNELTDPRDVVLCAAGSMPGDLHKLWRVRDRKGYHVEYGFSCMGYEVPASIGIRLADESRDVFALVGDGGYLMMPTELVTAVQERVKVVVVIVQNHGFHSIGSLSESLGSQRFGTRYRYRGEGTGRLDGDVLPVDLAANARSLGAHVIEVHSRDELARAVKEAKAAPTDGGPVVIHVETDPLVHAPDSRSWWDVPVSQVSAIESTRTAYSDYAGHKSHQRSLVAPVPPSPPDSP</sequence>
<dbReference type="Pfam" id="PF00205">
    <property type="entry name" value="TPP_enzyme_M"/>
    <property type="match status" value="1"/>
</dbReference>
<dbReference type="GO" id="GO:0003984">
    <property type="term" value="F:acetolactate synthase activity"/>
    <property type="evidence" value="ECO:0007669"/>
    <property type="project" value="TreeGrafter"/>
</dbReference>
<evidence type="ECO:0000259" key="6">
    <source>
        <dbReference type="Pfam" id="PF02775"/>
    </source>
</evidence>
<dbReference type="RefSeq" id="WP_121033791.1">
    <property type="nucleotide sequence ID" value="NZ_RBXT01000001.1"/>
</dbReference>
<evidence type="ECO:0000256" key="2">
    <source>
        <dbReference type="ARBA" id="ARBA00023052"/>
    </source>
</evidence>
<comment type="caution">
    <text evidence="8">The sequence shown here is derived from an EMBL/GenBank/DDBJ whole genome shotgun (WGS) entry which is preliminary data.</text>
</comment>
<evidence type="ECO:0000256" key="1">
    <source>
        <dbReference type="ARBA" id="ARBA00007812"/>
    </source>
</evidence>
<dbReference type="GO" id="GO:0000287">
    <property type="term" value="F:magnesium ion binding"/>
    <property type="evidence" value="ECO:0007669"/>
    <property type="project" value="InterPro"/>
</dbReference>
<evidence type="ECO:0000313" key="9">
    <source>
        <dbReference type="Proteomes" id="UP000278440"/>
    </source>
</evidence>
<feature type="compositionally biased region" description="Pro residues" evidence="4">
    <location>
        <begin position="669"/>
        <end position="678"/>
    </location>
</feature>